<name>A0A402CM07_RHOWR</name>
<organism evidence="3 4">
    <name type="scientific">Rhodococcus wratislaviensis</name>
    <name type="common">Tsukamurella wratislaviensis</name>
    <dbReference type="NCBI Taxonomy" id="44752"/>
    <lineage>
        <taxon>Bacteria</taxon>
        <taxon>Bacillati</taxon>
        <taxon>Actinomycetota</taxon>
        <taxon>Actinomycetes</taxon>
        <taxon>Mycobacteriales</taxon>
        <taxon>Nocardiaceae</taxon>
        <taxon>Rhodococcus</taxon>
    </lineage>
</organism>
<feature type="domain" description="Fumarylacetoacetase-like C-terminal" evidence="2">
    <location>
        <begin position="72"/>
        <end position="300"/>
    </location>
</feature>
<dbReference type="InterPro" id="IPR011234">
    <property type="entry name" value="Fumarylacetoacetase-like_C"/>
</dbReference>
<evidence type="ECO:0000256" key="1">
    <source>
        <dbReference type="SAM" id="MobiDB-lite"/>
    </source>
</evidence>
<dbReference type="OrthoDB" id="2273115at2"/>
<reference evidence="3 4" key="1">
    <citation type="submission" date="2018-11" db="EMBL/GenBank/DDBJ databases">
        <title>Microbial catabolism of amino acid.</title>
        <authorList>
            <person name="Hibi M."/>
            <person name="Ogawa J."/>
        </authorList>
    </citation>
    <scope>NUCLEOTIDE SEQUENCE [LARGE SCALE GENOMIC DNA]</scope>
    <source>
        <strain evidence="3 4">C31-06</strain>
    </source>
</reference>
<dbReference type="Proteomes" id="UP000287519">
    <property type="component" value="Unassembled WGS sequence"/>
</dbReference>
<evidence type="ECO:0000313" key="3">
    <source>
        <dbReference type="EMBL" id="GCE44539.1"/>
    </source>
</evidence>
<dbReference type="GO" id="GO:0003824">
    <property type="term" value="F:catalytic activity"/>
    <property type="evidence" value="ECO:0007669"/>
    <property type="project" value="InterPro"/>
</dbReference>
<evidence type="ECO:0000259" key="2">
    <source>
        <dbReference type="Pfam" id="PF01557"/>
    </source>
</evidence>
<dbReference type="Pfam" id="PF01557">
    <property type="entry name" value="FAA_hydrolase"/>
    <property type="match status" value="1"/>
</dbReference>
<dbReference type="SUPFAM" id="SSF56529">
    <property type="entry name" value="FAH"/>
    <property type="match status" value="1"/>
</dbReference>
<feature type="region of interest" description="Disordered" evidence="1">
    <location>
        <begin position="299"/>
        <end position="332"/>
    </location>
</feature>
<protein>
    <submittedName>
        <fullName evidence="3">Fumarylacetoacetase</fullName>
    </submittedName>
</protein>
<dbReference type="PANTHER" id="PTHR43211:SF1">
    <property type="entry name" value="BLL6422 PROTEIN"/>
    <property type="match status" value="1"/>
</dbReference>
<gene>
    <name evidence="3" type="ORF">Rhow_008960</name>
</gene>
<comment type="caution">
    <text evidence="3">The sequence shown here is derived from an EMBL/GenBank/DDBJ whole genome shotgun (WGS) entry which is preliminary data.</text>
</comment>
<keyword evidence="4" id="KW-1185">Reference proteome</keyword>
<dbReference type="EMBL" id="BHYM01000098">
    <property type="protein sequence ID" value="GCE44539.1"/>
    <property type="molecule type" value="Genomic_DNA"/>
</dbReference>
<dbReference type="PANTHER" id="PTHR43211">
    <property type="entry name" value="FUMARYLACETOACETATE HYDROLASE"/>
    <property type="match status" value="1"/>
</dbReference>
<evidence type="ECO:0000313" key="4">
    <source>
        <dbReference type="Proteomes" id="UP000287519"/>
    </source>
</evidence>
<dbReference type="InterPro" id="IPR036663">
    <property type="entry name" value="Fumarylacetoacetase_C_sf"/>
</dbReference>
<sequence>MRFATVRHDGSQVAAVVDGELVYPLPPGTSVLNLVRTGLAAALAAGERAVSTARPVPVAGVAFDAPLRPPTIRDFVTFEEHVEGVRASVQDQAGVPDAWYDAPQFYFTNPYSVTGPGARIIPPADCTALDFELEVAVVVGTAGTDLTVEEAADHIFGYTVLNDWSARDLQKREMQVGLGPAKGKDFANSLGPVLVTADEFADFHDEDGFLALACTAQVNGVEVGADVLSNMGWSFPALLAYASRNTRIEPGDVLGSGTVGNGGCLAEQWGRRGRQDPPSLQPGDSVTLVVEGIGTLTNTVGTPAATAPPLPAPRRRNHVAERARHTTTVSTS</sequence>
<accession>A0A402CM07</accession>
<dbReference type="RefSeq" id="WP_124396106.1">
    <property type="nucleotide sequence ID" value="NZ_BHYM01000098.1"/>
</dbReference>
<dbReference type="AlphaFoldDB" id="A0A402CM07"/>
<proteinExistence type="predicted"/>
<dbReference type="Gene3D" id="3.90.850.10">
    <property type="entry name" value="Fumarylacetoacetase-like, C-terminal domain"/>
    <property type="match status" value="1"/>
</dbReference>